<dbReference type="EMBL" id="JABBWG010000009">
    <property type="protein sequence ID" value="KAG1819722.1"/>
    <property type="molecule type" value="Genomic_DNA"/>
</dbReference>
<evidence type="ECO:0008006" key="3">
    <source>
        <dbReference type="Google" id="ProtNLM"/>
    </source>
</evidence>
<keyword evidence="2" id="KW-1185">Reference proteome</keyword>
<dbReference type="RefSeq" id="XP_041195257.1">
    <property type="nucleotide sequence ID" value="XM_041328967.1"/>
</dbReference>
<dbReference type="Proteomes" id="UP000807769">
    <property type="component" value="Unassembled WGS sequence"/>
</dbReference>
<comment type="caution">
    <text evidence="1">The sequence shown here is derived from an EMBL/GenBank/DDBJ whole genome shotgun (WGS) entry which is preliminary data.</text>
</comment>
<reference evidence="1" key="1">
    <citation type="journal article" date="2020" name="New Phytol.">
        <title>Comparative genomics reveals dynamic genome evolution in host specialist ectomycorrhizal fungi.</title>
        <authorList>
            <person name="Lofgren L.A."/>
            <person name="Nguyen N.H."/>
            <person name="Vilgalys R."/>
            <person name="Ruytinx J."/>
            <person name="Liao H.L."/>
            <person name="Branco S."/>
            <person name="Kuo A."/>
            <person name="LaButti K."/>
            <person name="Lipzen A."/>
            <person name="Andreopoulos W."/>
            <person name="Pangilinan J."/>
            <person name="Riley R."/>
            <person name="Hundley H."/>
            <person name="Na H."/>
            <person name="Barry K."/>
            <person name="Grigoriev I.V."/>
            <person name="Stajich J.E."/>
            <person name="Kennedy P.G."/>
        </authorList>
    </citation>
    <scope>NUCLEOTIDE SEQUENCE</scope>
    <source>
        <strain evidence="1">MN1</strain>
    </source>
</reference>
<evidence type="ECO:0000313" key="1">
    <source>
        <dbReference type="EMBL" id="KAG1819722.1"/>
    </source>
</evidence>
<sequence>MYFRTQLGLLMTPTLIKTSSKEYMKALCKILASSFFHSVSSVSVMPTEPYIHLLPVELLQQIFLFIVNSAPDYPSIFSCEHDTISVNVASPPLVLTRVCHLWRVVAYSTTGVWSRIQVVLPGEVRWFRPFLPHFLQCWLARSGNLPLTLRIVNNDTPCCMCTCLRSRDYFWLTAPNSRLLNILLSESKRWETVVMPPACNWDLSIDTPQLKALECDFFDLSKFHAPNLSRLHINTHYLVPLSGLRIPLYKDIRHLHLRDASVCALCSSVTDFPHLETIAVDEIYWFNIPGTSSYSATLESMTLPLPSSYHFWQEFINMFSLLHLPVFRKLTLVGTPKKRQVHDLLSMLAVASFRIPVLDFQTDVPLRKVHMNSIESLLSVVGEVTF</sequence>
<evidence type="ECO:0000313" key="2">
    <source>
        <dbReference type="Proteomes" id="UP000807769"/>
    </source>
</evidence>
<name>A0A9P7EFU6_9AGAM</name>
<accession>A0A9P7EFU6</accession>
<gene>
    <name evidence="1" type="ORF">BJ212DRAFT_1063195</name>
</gene>
<organism evidence="1 2">
    <name type="scientific">Suillus subaureus</name>
    <dbReference type="NCBI Taxonomy" id="48587"/>
    <lineage>
        <taxon>Eukaryota</taxon>
        <taxon>Fungi</taxon>
        <taxon>Dikarya</taxon>
        <taxon>Basidiomycota</taxon>
        <taxon>Agaricomycotina</taxon>
        <taxon>Agaricomycetes</taxon>
        <taxon>Agaricomycetidae</taxon>
        <taxon>Boletales</taxon>
        <taxon>Suillineae</taxon>
        <taxon>Suillaceae</taxon>
        <taxon>Suillus</taxon>
    </lineage>
</organism>
<dbReference type="GeneID" id="64622984"/>
<proteinExistence type="predicted"/>
<dbReference type="OrthoDB" id="2639757at2759"/>
<protein>
    <recommendedName>
        <fullName evidence="3">F-box domain-containing protein</fullName>
    </recommendedName>
</protein>
<dbReference type="AlphaFoldDB" id="A0A9P7EFU6"/>